<dbReference type="Gene3D" id="3.20.20.70">
    <property type="entry name" value="Aldolase class I"/>
    <property type="match status" value="1"/>
</dbReference>
<dbReference type="OrthoDB" id="1905920at2759"/>
<evidence type="ECO:0000313" key="9">
    <source>
        <dbReference type="EMBL" id="KAF2658402.1"/>
    </source>
</evidence>
<dbReference type="InterPro" id="IPR013785">
    <property type="entry name" value="Aldolase_TIM"/>
</dbReference>
<evidence type="ECO:0000256" key="4">
    <source>
        <dbReference type="ARBA" id="ARBA00022723"/>
    </source>
</evidence>
<dbReference type="PANTHER" id="PTHR42738:SF7">
    <property type="entry name" value="HYDROXYMETHYLGLUTARYL-COA LYASE"/>
    <property type="match status" value="1"/>
</dbReference>
<dbReference type="GO" id="GO:0004419">
    <property type="term" value="F:hydroxymethylglutaryl-CoA lyase activity"/>
    <property type="evidence" value="ECO:0007669"/>
    <property type="project" value="UniProtKB-EC"/>
</dbReference>
<dbReference type="GO" id="GO:0046872">
    <property type="term" value="F:metal ion binding"/>
    <property type="evidence" value="ECO:0007669"/>
    <property type="project" value="UniProtKB-KW"/>
</dbReference>
<protein>
    <recommendedName>
        <fullName evidence="3">hydroxymethylglutaryl-CoA lyase</fullName>
        <ecNumber evidence="3">4.1.3.4</ecNumber>
    </recommendedName>
</protein>
<proteinExistence type="inferred from homology"/>
<dbReference type="UniPathway" id="UPA00896">
    <property type="reaction ID" value="UER00863"/>
</dbReference>
<name>A0A6A6TF88_9PLEO</name>
<dbReference type="GO" id="GO:0046951">
    <property type="term" value="P:ketone body biosynthetic process"/>
    <property type="evidence" value="ECO:0007669"/>
    <property type="project" value="TreeGrafter"/>
</dbReference>
<dbReference type="InterPro" id="IPR043594">
    <property type="entry name" value="HMGL"/>
</dbReference>
<dbReference type="NCBIfam" id="NF004283">
    <property type="entry name" value="PRK05692.1"/>
    <property type="match status" value="1"/>
</dbReference>
<reference evidence="9" key="1">
    <citation type="journal article" date="2020" name="Stud. Mycol.">
        <title>101 Dothideomycetes genomes: a test case for predicting lifestyles and emergence of pathogens.</title>
        <authorList>
            <person name="Haridas S."/>
            <person name="Albert R."/>
            <person name="Binder M."/>
            <person name="Bloem J."/>
            <person name="Labutti K."/>
            <person name="Salamov A."/>
            <person name="Andreopoulos B."/>
            <person name="Baker S."/>
            <person name="Barry K."/>
            <person name="Bills G."/>
            <person name="Bluhm B."/>
            <person name="Cannon C."/>
            <person name="Castanera R."/>
            <person name="Culley D."/>
            <person name="Daum C."/>
            <person name="Ezra D."/>
            <person name="Gonzalez J."/>
            <person name="Henrissat B."/>
            <person name="Kuo A."/>
            <person name="Liang C."/>
            <person name="Lipzen A."/>
            <person name="Lutzoni F."/>
            <person name="Magnuson J."/>
            <person name="Mondo S."/>
            <person name="Nolan M."/>
            <person name="Ohm R."/>
            <person name="Pangilinan J."/>
            <person name="Park H.-J."/>
            <person name="Ramirez L."/>
            <person name="Alfaro M."/>
            <person name="Sun H."/>
            <person name="Tritt A."/>
            <person name="Yoshinaga Y."/>
            <person name="Zwiers L.-H."/>
            <person name="Turgeon B."/>
            <person name="Goodwin S."/>
            <person name="Spatafora J."/>
            <person name="Crous P."/>
            <person name="Grigoriev I."/>
        </authorList>
    </citation>
    <scope>NUCLEOTIDE SEQUENCE</scope>
    <source>
        <strain evidence="9">CBS 122681</strain>
    </source>
</reference>
<evidence type="ECO:0000256" key="5">
    <source>
        <dbReference type="ARBA" id="ARBA00023239"/>
    </source>
</evidence>
<comment type="similarity">
    <text evidence="2">Belongs to the HMG-CoA lyase family.</text>
</comment>
<dbReference type="AlphaFoldDB" id="A0A6A6TF88"/>
<dbReference type="GO" id="GO:0016740">
    <property type="term" value="F:transferase activity"/>
    <property type="evidence" value="ECO:0007669"/>
    <property type="project" value="UniProtKB-KW"/>
</dbReference>
<dbReference type="PROSITE" id="PS50991">
    <property type="entry name" value="PYR_CT"/>
    <property type="match status" value="1"/>
</dbReference>
<dbReference type="SUPFAM" id="SSF51569">
    <property type="entry name" value="Aldolase"/>
    <property type="match status" value="1"/>
</dbReference>
<evidence type="ECO:0000256" key="7">
    <source>
        <dbReference type="SAM" id="MobiDB-lite"/>
    </source>
</evidence>
<dbReference type="EMBL" id="MU004315">
    <property type="protein sequence ID" value="KAF2658402.1"/>
    <property type="molecule type" value="Genomic_DNA"/>
</dbReference>
<dbReference type="Pfam" id="PF00682">
    <property type="entry name" value="HMGL-like"/>
    <property type="match status" value="2"/>
</dbReference>
<evidence type="ECO:0000259" key="8">
    <source>
        <dbReference type="PROSITE" id="PS50991"/>
    </source>
</evidence>
<dbReference type="PANTHER" id="PTHR42738">
    <property type="entry name" value="HYDROXYMETHYLGLUTARYL-COA LYASE"/>
    <property type="match status" value="1"/>
</dbReference>
<evidence type="ECO:0000313" key="10">
    <source>
        <dbReference type="Proteomes" id="UP000799324"/>
    </source>
</evidence>
<feature type="region of interest" description="Disordered" evidence="7">
    <location>
        <begin position="130"/>
        <end position="179"/>
    </location>
</feature>
<keyword evidence="5" id="KW-0456">Lyase</keyword>
<gene>
    <name evidence="9" type="ORF">K491DRAFT_652981</name>
</gene>
<evidence type="ECO:0000256" key="1">
    <source>
        <dbReference type="ARBA" id="ARBA00005143"/>
    </source>
</evidence>
<feature type="domain" description="Pyruvate carboxyltransferase" evidence="8">
    <location>
        <begin position="34"/>
        <end position="366"/>
    </location>
</feature>
<evidence type="ECO:0000256" key="6">
    <source>
        <dbReference type="ARBA" id="ARBA00049877"/>
    </source>
</evidence>
<dbReference type="Proteomes" id="UP000799324">
    <property type="component" value="Unassembled WGS sequence"/>
</dbReference>
<evidence type="ECO:0000256" key="2">
    <source>
        <dbReference type="ARBA" id="ARBA00009405"/>
    </source>
</evidence>
<keyword evidence="9" id="KW-0808">Transferase</keyword>
<sequence length="395" mass="41817">MPSRFVCLRAARLAARHPCRRAFATAAPKSADHVRIVEVGPRDGLQNEKQSIPVATKIELVERLAQTGLKTIEAGSFVSPKWVPQMANSSEILEHILRTTIKSPHPITYQFLLPNVKGLDNFLSIWQNQSSQQDAYPTPPPSPATDEGPALNTSSSDPNAMPSAASGAEAMGKERGASSSATGAGIELSIFTAATESFAQKNTNCSIAESLERFQPIMTRAKELDLNVRAYISVALGCPYEGPNVDPHKVADLAVSLLEMGADEISVGDTTGMGTAPKTAELLKTLSAAGIPNNELALHFHDTYGQALVNSVVGLEHGIRTFDAAVGGLGGCPYSPGATGNVATEDLVHCFHSLGAKTGVDIEKLSEIGEWISNKLGRANESRAGKATLAQLRKV</sequence>
<dbReference type="EC" id="4.1.3.4" evidence="3"/>
<dbReference type="GO" id="GO:0006552">
    <property type="term" value="P:L-leucine catabolic process"/>
    <property type="evidence" value="ECO:0007669"/>
    <property type="project" value="TreeGrafter"/>
</dbReference>
<organism evidence="9 10">
    <name type="scientific">Lophiostoma macrostomum CBS 122681</name>
    <dbReference type="NCBI Taxonomy" id="1314788"/>
    <lineage>
        <taxon>Eukaryota</taxon>
        <taxon>Fungi</taxon>
        <taxon>Dikarya</taxon>
        <taxon>Ascomycota</taxon>
        <taxon>Pezizomycotina</taxon>
        <taxon>Dothideomycetes</taxon>
        <taxon>Pleosporomycetidae</taxon>
        <taxon>Pleosporales</taxon>
        <taxon>Lophiostomataceae</taxon>
        <taxon>Lophiostoma</taxon>
    </lineage>
</organism>
<evidence type="ECO:0000256" key="3">
    <source>
        <dbReference type="ARBA" id="ARBA00012910"/>
    </source>
</evidence>
<keyword evidence="10" id="KW-1185">Reference proteome</keyword>
<dbReference type="InterPro" id="IPR000891">
    <property type="entry name" value="PYR_CT"/>
</dbReference>
<dbReference type="CDD" id="cd07938">
    <property type="entry name" value="DRE_TIM_HMGL"/>
    <property type="match status" value="1"/>
</dbReference>
<keyword evidence="4" id="KW-0479">Metal-binding</keyword>
<comment type="catalytic activity">
    <reaction evidence="6">
        <text>(3S)-3-hydroxy-3-methylglutaryl-CoA = acetoacetate + acetyl-CoA</text>
        <dbReference type="Rhea" id="RHEA:24404"/>
        <dbReference type="ChEBI" id="CHEBI:13705"/>
        <dbReference type="ChEBI" id="CHEBI:43074"/>
        <dbReference type="ChEBI" id="CHEBI:57288"/>
        <dbReference type="EC" id="4.1.3.4"/>
    </reaction>
</comment>
<accession>A0A6A6TF88</accession>
<keyword evidence="9" id="KW-0670">Pyruvate</keyword>
<comment type="pathway">
    <text evidence="1">Metabolic intermediate metabolism; (S)-3-hydroxy-3-methylglutaryl-CoA degradation; acetoacetate from (S)-3-hydroxy-3-methylglutaryl-CoA: step 1/1.</text>
</comment>